<proteinExistence type="predicted"/>
<dbReference type="EMBL" id="LT607750">
    <property type="protein sequence ID" value="SCG78289.1"/>
    <property type="molecule type" value="Genomic_DNA"/>
</dbReference>
<protein>
    <recommendedName>
        <fullName evidence="4">Lipoprotein</fullName>
    </recommendedName>
</protein>
<name>A0A1C5K6U7_9ACTN</name>
<sequence length="154" mass="15429">MGSAVTRLGRIVVVPLVVGLLAACGDGSTPAVTPSAASAPATGTPSSAAPPSAASLSIDQAIARFVAERYGPDVRYVGRCAVVEPGARGVCALPKATVDGGEVYGIGAPFSEIDAFLLLDDDAGGWRVVDSYVPDYPLGASPSGPVPAWFAEVD</sequence>
<organism evidence="2 3">
    <name type="scientific">Micromonospora echinaurantiaca</name>
    <dbReference type="NCBI Taxonomy" id="47857"/>
    <lineage>
        <taxon>Bacteria</taxon>
        <taxon>Bacillati</taxon>
        <taxon>Actinomycetota</taxon>
        <taxon>Actinomycetes</taxon>
        <taxon>Micromonosporales</taxon>
        <taxon>Micromonosporaceae</taxon>
        <taxon>Micromonospora</taxon>
    </lineage>
</organism>
<feature type="region of interest" description="Disordered" evidence="1">
    <location>
        <begin position="32"/>
        <end position="52"/>
    </location>
</feature>
<dbReference type="Proteomes" id="UP000198217">
    <property type="component" value="Chromosome I"/>
</dbReference>
<keyword evidence="3" id="KW-1185">Reference proteome</keyword>
<evidence type="ECO:0000313" key="2">
    <source>
        <dbReference type="EMBL" id="SCG78289.1"/>
    </source>
</evidence>
<evidence type="ECO:0000256" key="1">
    <source>
        <dbReference type="SAM" id="MobiDB-lite"/>
    </source>
</evidence>
<reference evidence="2 3" key="1">
    <citation type="submission" date="2016-06" db="EMBL/GenBank/DDBJ databases">
        <authorList>
            <person name="Kjaerup R.B."/>
            <person name="Dalgaard T.S."/>
            <person name="Juul-Madsen H.R."/>
        </authorList>
    </citation>
    <scope>NUCLEOTIDE SEQUENCE [LARGE SCALE GENOMIC DNA]</scope>
    <source>
        <strain evidence="2 3">DSM 43904</strain>
    </source>
</reference>
<gene>
    <name evidence="2" type="ORF">GA0070609_5550</name>
</gene>
<dbReference type="PROSITE" id="PS51257">
    <property type="entry name" value="PROKAR_LIPOPROTEIN"/>
    <property type="match status" value="1"/>
</dbReference>
<accession>A0A1C5K6U7</accession>
<evidence type="ECO:0008006" key="4">
    <source>
        <dbReference type="Google" id="ProtNLM"/>
    </source>
</evidence>
<evidence type="ECO:0000313" key="3">
    <source>
        <dbReference type="Proteomes" id="UP000198217"/>
    </source>
</evidence>
<dbReference type="AlphaFoldDB" id="A0A1C5K6U7"/>